<organism evidence="1">
    <name type="scientific">bioreactor metagenome</name>
    <dbReference type="NCBI Taxonomy" id="1076179"/>
    <lineage>
        <taxon>unclassified sequences</taxon>
        <taxon>metagenomes</taxon>
        <taxon>ecological metagenomes</taxon>
    </lineage>
</organism>
<evidence type="ECO:0000313" key="1">
    <source>
        <dbReference type="EMBL" id="MPM29023.1"/>
    </source>
</evidence>
<dbReference type="EMBL" id="VSSQ01005407">
    <property type="protein sequence ID" value="MPM29023.1"/>
    <property type="molecule type" value="Genomic_DNA"/>
</dbReference>
<accession>A0A644YRC7</accession>
<proteinExistence type="predicted"/>
<protein>
    <submittedName>
        <fullName evidence="1">Uncharacterized protein</fullName>
    </submittedName>
</protein>
<comment type="caution">
    <text evidence="1">The sequence shown here is derived from an EMBL/GenBank/DDBJ whole genome shotgun (WGS) entry which is preliminary data.</text>
</comment>
<dbReference type="AlphaFoldDB" id="A0A644YRC7"/>
<gene>
    <name evidence="1" type="ORF">SDC9_75561</name>
</gene>
<name>A0A644YRC7_9ZZZZ</name>
<reference evidence="1" key="1">
    <citation type="submission" date="2019-08" db="EMBL/GenBank/DDBJ databases">
        <authorList>
            <person name="Kucharzyk K."/>
            <person name="Murdoch R.W."/>
            <person name="Higgins S."/>
            <person name="Loffler F."/>
        </authorList>
    </citation>
    <scope>NUCLEOTIDE SEQUENCE</scope>
</reference>
<sequence length="94" mass="11043">MKIKPVIDNDYFIVNYVFPHNSRCVIHKYNKKGIGIPLDAWMRPVTKWRKFLMKLHIIPNSDIRAYGLVRNAQKAAENLAGIRIVQVFTEKNIY</sequence>